<dbReference type="Pfam" id="PF05345">
    <property type="entry name" value="He_PIG"/>
    <property type="match status" value="4"/>
</dbReference>
<dbReference type="PANTHER" id="PTHR21559:SF21">
    <property type="entry name" value="DYSTROGLYCAN 1"/>
    <property type="match status" value="1"/>
</dbReference>
<feature type="domain" description="Dystroglycan-type cadherin-like" evidence="1">
    <location>
        <begin position="735"/>
        <end position="834"/>
    </location>
</feature>
<feature type="domain" description="Dystroglycan-type cadherin-like" evidence="1">
    <location>
        <begin position="534"/>
        <end position="633"/>
    </location>
</feature>
<dbReference type="InterPro" id="IPR013783">
    <property type="entry name" value="Ig-like_fold"/>
</dbReference>
<dbReference type="InterPro" id="IPR015919">
    <property type="entry name" value="Cadherin-like_sf"/>
</dbReference>
<dbReference type="PANTHER" id="PTHR21559">
    <property type="entry name" value="DYSTROGLYCAN-RELATED"/>
    <property type="match status" value="1"/>
</dbReference>
<dbReference type="InterPro" id="IPR006644">
    <property type="entry name" value="Cadg"/>
</dbReference>
<dbReference type="GO" id="GO:0016011">
    <property type="term" value="C:dystroglycan complex"/>
    <property type="evidence" value="ECO:0007669"/>
    <property type="project" value="TreeGrafter"/>
</dbReference>
<feature type="domain" description="Dystroglycan-type cadherin-like" evidence="1">
    <location>
        <begin position="835"/>
        <end position="935"/>
    </location>
</feature>
<proteinExistence type="predicted"/>
<dbReference type="InterPro" id="IPR041248">
    <property type="entry name" value="YDG"/>
</dbReference>
<dbReference type="Gene3D" id="2.60.40.10">
    <property type="entry name" value="Immunoglobulins"/>
    <property type="match status" value="4"/>
</dbReference>
<dbReference type="Proteomes" id="UP000283522">
    <property type="component" value="Unassembled WGS sequence"/>
</dbReference>
<accession>A0A418PMV4</accession>
<evidence type="ECO:0000313" key="3">
    <source>
        <dbReference type="Proteomes" id="UP000283522"/>
    </source>
</evidence>
<name>A0A418PMV4_9BACT</name>
<protein>
    <submittedName>
        <fullName evidence="2">Tandem-95 repeat protein</fullName>
    </submittedName>
</protein>
<feature type="non-terminal residue" evidence="2">
    <location>
        <position position="1270"/>
    </location>
</feature>
<keyword evidence="3" id="KW-1185">Reference proteome</keyword>
<evidence type="ECO:0000313" key="2">
    <source>
        <dbReference type="EMBL" id="RIW12981.1"/>
    </source>
</evidence>
<reference evidence="2 3" key="1">
    <citation type="submission" date="2018-09" db="EMBL/GenBank/DDBJ databases">
        <authorList>
            <person name="Wang X."/>
            <person name="Du Z."/>
        </authorList>
    </citation>
    <scope>NUCLEOTIDE SEQUENCE [LARGE SCALE GENOMIC DNA]</scope>
    <source>
        <strain evidence="2 3">N3</strain>
    </source>
</reference>
<dbReference type="AlphaFoldDB" id="A0A418PMV4"/>
<feature type="domain" description="Dystroglycan-type cadherin-like" evidence="1">
    <location>
        <begin position="634"/>
        <end position="734"/>
    </location>
</feature>
<dbReference type="NCBIfam" id="NF012211">
    <property type="entry name" value="tand_rpt_95"/>
    <property type="match status" value="2"/>
</dbReference>
<gene>
    <name evidence="2" type="ORF">D0X99_17970</name>
</gene>
<dbReference type="Pfam" id="PF18657">
    <property type="entry name" value="YDG"/>
    <property type="match status" value="1"/>
</dbReference>
<dbReference type="SMART" id="SM00736">
    <property type="entry name" value="CADG"/>
    <property type="match status" value="4"/>
</dbReference>
<comment type="caution">
    <text evidence="2">The sequence shown here is derived from an EMBL/GenBank/DDBJ whole genome shotgun (WGS) entry which is preliminary data.</text>
</comment>
<sequence>MGQCILFPGNLVFSGVNLDDDGVDGSQKNDRFSFVLLQDVSENFEIYFTDLGWTSSGSFQSATQALSDGAIKWTAPVGGVEAGTQITISAKFNLSATLGTVSGVRATPNNSGVYLDLGISGDQLFAFTGSLASPTFIAGVNLNQAWTSLLSDKLTSSESSLPSGLNVSIVQNLSLTSSFQNGFTNAVITGTSFSGLFSVIVASFNSSANWSFDETYLPDEIPAGFQLPKSISFSVTPFNFLSAPSGTNTITYGANTQFSVNKIDIRNIVTYQWQISTNGGTSFNPITDGGVYSGVATNTLVITKPPVAYTNYQYRVYAVDACGNETFSSAITLTVNRKTLTAILIGTIQKERDGNTNAIIQNSNLELNGVVGSDQVQLVNPGTGTYASALPGTNIQVSVSGLSISGTDVANYLLNPTTASANIGIIVDTTPPSGYTVTIDQDPINESNQTAVSFSLANAEIGATYQYSFSSSGGGTPVSGSGTVSSASQQITGINLSGLAQGTITLSLTLTDPYSNTGAPATDNSIKFINSPPTISNPIPNQNATEDAAFVFQFAINTFQDTDNQELTYSAQLSGGGTLPAWLGFNPATRTFSGTPGNSDVGMISIAVTADDENGGTVTDTFDITVSNTNDAPTVANPISDQSATQNVAFNFQFGVNTFNDTDVGDVLTYTAQLAGGGSLPAWLAFDSPTRTFSGTPSNADIGSITIELTANDGNGGAISDSFLITVANVNDGPVVLNPINNQNATEDVAFNFQFALNTFQDVDGDDLTYSAQLSGGGALPTWLSFNSATRTFSGTPTNSDVGTVSIDVTADDGNGETVTDTFDIIVNNTNDAPTVANPISDQNGTEDIAFNFQFGINTFNDIDVGDVLIYTAQLSGGGSLPGWLSFDSSTRTFSGTPVNSDVGNLDIVVTASDELGASVSDTFTLIVVGVNDAPVITAPFFIQVTEDVLSPMTGISIEDVDSGTGEITLTLSVTSGALSATSGNGVTVGGTASSLTLSGSLSELNDFISAGQVGFTTALNQTDQVEMELEVNDNGNSGTGGALTDNTTVNLLVLSVNDPPVNVVSEPQTVDQDGVLIFSTANGNAISTSDVETGDGLITVTLTAINGTLTLGGSTGVTTSPSDGIEDPTITISGTVSNVNNAMNGLTFRPTLGYNGSASLTITSNDGGKFGLGGVLTDTDLIPITVNPINPEVTGVTASNVDGLYKIGDQIFIVINFSQPLVVNTSGGSPTLGLETGLTDGLASYLSGSGSTALVFTYTVQEGSVTSDL</sequence>
<dbReference type="EMBL" id="QXML01000011">
    <property type="protein sequence ID" value="RIW12981.1"/>
    <property type="molecule type" value="Genomic_DNA"/>
</dbReference>
<dbReference type="SUPFAM" id="SSF49313">
    <property type="entry name" value="Cadherin-like"/>
    <property type="match status" value="4"/>
</dbReference>
<organism evidence="2 3">
    <name type="scientific">Algoriphagus lacus</name>
    <dbReference type="NCBI Taxonomy" id="2056311"/>
    <lineage>
        <taxon>Bacteria</taxon>
        <taxon>Pseudomonadati</taxon>
        <taxon>Bacteroidota</taxon>
        <taxon>Cytophagia</taxon>
        <taxon>Cytophagales</taxon>
        <taxon>Cyclobacteriaceae</taxon>
        <taxon>Algoriphagus</taxon>
    </lineage>
</organism>
<evidence type="ECO:0000259" key="1">
    <source>
        <dbReference type="SMART" id="SM00736"/>
    </source>
</evidence>
<dbReference type="GO" id="GO:0005509">
    <property type="term" value="F:calcium ion binding"/>
    <property type="evidence" value="ECO:0007669"/>
    <property type="project" value="InterPro"/>
</dbReference>
<dbReference type="GO" id="GO:0043236">
    <property type="term" value="F:laminin binding"/>
    <property type="evidence" value="ECO:0007669"/>
    <property type="project" value="TreeGrafter"/>
</dbReference>